<dbReference type="EMBL" id="JAGTIS010000001">
    <property type="protein sequence ID" value="MBT8765043.1"/>
    <property type="molecule type" value="Genomic_DNA"/>
</dbReference>
<name>A0ABS5XBH8_9GAMM</name>
<comment type="caution">
    <text evidence="8">The sequence shown here is derived from an EMBL/GenBank/DDBJ whole genome shotgun (WGS) entry which is preliminary data.</text>
</comment>
<organism evidence="8 9">
    <name type="scientific">Metapseudomonas boanensis</name>
    <dbReference type="NCBI Taxonomy" id="2822138"/>
    <lineage>
        <taxon>Bacteria</taxon>
        <taxon>Pseudomonadati</taxon>
        <taxon>Pseudomonadota</taxon>
        <taxon>Gammaproteobacteria</taxon>
        <taxon>Pseudomonadales</taxon>
        <taxon>Pseudomonadaceae</taxon>
        <taxon>Metapseudomonas</taxon>
    </lineage>
</organism>
<dbReference type="SMART" id="SM00829">
    <property type="entry name" value="PKS_ER"/>
    <property type="match status" value="1"/>
</dbReference>
<accession>A0ABS5XBH8</accession>
<dbReference type="RefSeq" id="WP_215369869.1">
    <property type="nucleotide sequence ID" value="NZ_JAGTIS010000001.1"/>
</dbReference>
<dbReference type="InterPro" id="IPR036291">
    <property type="entry name" value="NAD(P)-bd_dom_sf"/>
</dbReference>
<sequence length="335" mass="34858">MKQARLHGPRALQVDEVPYPTMGENDVLVDVVACGICGSDLGFYEHGSIRSDGAPMPLGHEFSGVIRAVGAAVEHYAPGMRVVVNPMANGAMIGVGSNDGALAPTVCVRNVDRGPILHEIPAHVPTDVAALVEPLAVALHAVNRSRAAPGESALVLGAGAIGLGIVACLSARGVSQIVVADLSAKRLEIAAKLGASVIINPAQEDLWLVLAQAHGTVPTFLAQSAPATRLIFESSGASAVLHDAIAHARDGARITVASVYKQPQSFDFSILQVKELELIGTMCYPTEFGEALDLLGSDAFEAAAMISHRFVLDDVEHAYQAAADPHISAKVIITP</sequence>
<keyword evidence="9" id="KW-1185">Reference proteome</keyword>
<dbReference type="Proteomes" id="UP001519667">
    <property type="component" value="Unassembled WGS sequence"/>
</dbReference>
<comment type="similarity">
    <text evidence="2 6">Belongs to the zinc-containing alcohol dehydrogenase family.</text>
</comment>
<evidence type="ECO:0000259" key="7">
    <source>
        <dbReference type="SMART" id="SM00829"/>
    </source>
</evidence>
<gene>
    <name evidence="8" type="ORF">J7302_02685</name>
</gene>
<dbReference type="Pfam" id="PF08240">
    <property type="entry name" value="ADH_N"/>
    <property type="match status" value="1"/>
</dbReference>
<dbReference type="InterPro" id="IPR020843">
    <property type="entry name" value="ER"/>
</dbReference>
<proteinExistence type="inferred from homology"/>
<dbReference type="InterPro" id="IPR013154">
    <property type="entry name" value="ADH-like_N"/>
</dbReference>
<reference evidence="8 9" key="1">
    <citation type="submission" date="2021-04" db="EMBL/GenBank/DDBJ databases">
        <title>Pseudomonas boanensis sp. nov., a bacterium isolated from river water used for household purposes in Boane District, Mozambique.</title>
        <authorList>
            <person name="Nicklasson M."/>
            <person name="Martin-Rodriguez A.J."/>
            <person name="Thorell K."/>
            <person name="Neves L."/>
            <person name="Mussagy A."/>
            <person name="Rydberg H.A."/>
            <person name="Hernroth B."/>
            <person name="Svensson-Stadler L."/>
            <person name="Sjoling A."/>
        </authorList>
    </citation>
    <scope>NUCLEOTIDE SEQUENCE [LARGE SCALE GENOMIC DNA]</scope>
    <source>
        <strain evidence="8 9">DB1</strain>
    </source>
</reference>
<comment type="cofactor">
    <cofactor evidence="1 6">
        <name>Zn(2+)</name>
        <dbReference type="ChEBI" id="CHEBI:29105"/>
    </cofactor>
</comment>
<feature type="domain" description="Enoyl reductase (ER)" evidence="7">
    <location>
        <begin position="8"/>
        <end position="333"/>
    </location>
</feature>
<protein>
    <submittedName>
        <fullName evidence="8">Alcohol dehydrogenase catalytic domain-containing protein</fullName>
    </submittedName>
</protein>
<evidence type="ECO:0000256" key="2">
    <source>
        <dbReference type="ARBA" id="ARBA00008072"/>
    </source>
</evidence>
<evidence type="ECO:0000313" key="8">
    <source>
        <dbReference type="EMBL" id="MBT8765043.1"/>
    </source>
</evidence>
<dbReference type="SUPFAM" id="SSF50129">
    <property type="entry name" value="GroES-like"/>
    <property type="match status" value="1"/>
</dbReference>
<dbReference type="InterPro" id="IPR011032">
    <property type="entry name" value="GroES-like_sf"/>
</dbReference>
<evidence type="ECO:0000256" key="3">
    <source>
        <dbReference type="ARBA" id="ARBA00022723"/>
    </source>
</evidence>
<evidence type="ECO:0000313" key="9">
    <source>
        <dbReference type="Proteomes" id="UP001519667"/>
    </source>
</evidence>
<evidence type="ECO:0000256" key="4">
    <source>
        <dbReference type="ARBA" id="ARBA00022833"/>
    </source>
</evidence>
<keyword evidence="4 6" id="KW-0862">Zinc</keyword>
<evidence type="ECO:0000256" key="1">
    <source>
        <dbReference type="ARBA" id="ARBA00001947"/>
    </source>
</evidence>
<evidence type="ECO:0000256" key="5">
    <source>
        <dbReference type="ARBA" id="ARBA00023002"/>
    </source>
</evidence>
<dbReference type="Gene3D" id="3.90.180.10">
    <property type="entry name" value="Medium-chain alcohol dehydrogenases, catalytic domain"/>
    <property type="match status" value="2"/>
</dbReference>
<dbReference type="InterPro" id="IPR013149">
    <property type="entry name" value="ADH-like_C"/>
</dbReference>
<dbReference type="SUPFAM" id="SSF51735">
    <property type="entry name" value="NAD(P)-binding Rossmann-fold domains"/>
    <property type="match status" value="1"/>
</dbReference>
<dbReference type="InterPro" id="IPR002328">
    <property type="entry name" value="ADH_Zn_CS"/>
</dbReference>
<keyword evidence="3 6" id="KW-0479">Metal-binding</keyword>
<dbReference type="Gene3D" id="3.40.50.720">
    <property type="entry name" value="NAD(P)-binding Rossmann-like Domain"/>
    <property type="match status" value="1"/>
</dbReference>
<dbReference type="PANTHER" id="PTHR43161">
    <property type="entry name" value="SORBITOL DEHYDROGENASE"/>
    <property type="match status" value="1"/>
</dbReference>
<dbReference type="PROSITE" id="PS00059">
    <property type="entry name" value="ADH_ZINC"/>
    <property type="match status" value="1"/>
</dbReference>
<dbReference type="Pfam" id="PF00107">
    <property type="entry name" value="ADH_zinc_N"/>
    <property type="match status" value="1"/>
</dbReference>
<dbReference type="PANTHER" id="PTHR43161:SF23">
    <property type="entry name" value="(R,R)-BUTANEDIOL DEHYDROGENASE-RELATED"/>
    <property type="match status" value="1"/>
</dbReference>
<evidence type="ECO:0000256" key="6">
    <source>
        <dbReference type="RuleBase" id="RU361277"/>
    </source>
</evidence>
<keyword evidence="5" id="KW-0560">Oxidoreductase</keyword>